<dbReference type="PANTHER" id="PTHR36151">
    <property type="entry name" value="BLR2777 PROTEIN"/>
    <property type="match status" value="1"/>
</dbReference>
<sequence>MPSPSSFLARVAGAPIRPVRAAIRHWVLSAFPRAQAGSVDYDHPHGDPGWFGPDSATWRVHSDFPGMLAGGLAALTLQSLHPLALAGVWDHSNFRGDLLGRLRRTTAFVGGTTYAPSAQTEALIEHVRQIHMHITGHGEDGRPYAANDPALLTWVHVTEAYSFLQGYRRYSHVALPVGAADRYYSEVRRIAEALGASSVPASAHAVDAYFQRIQPELAYTERSRIVLGLLSQVRLPVPAAGLSRDLFLHAGAALLPDWAIELLGRTPRQQRQAGLAQHALWAVAPVFRAALKDGIASRACRRMDVPAEQLQHWA</sequence>
<evidence type="ECO:0000313" key="2">
    <source>
        <dbReference type="EMBL" id="TPG10593.1"/>
    </source>
</evidence>
<evidence type="ECO:0000259" key="1">
    <source>
        <dbReference type="Pfam" id="PF09995"/>
    </source>
</evidence>
<dbReference type="EMBL" id="RCZO01000002">
    <property type="protein sequence ID" value="TPG10593.1"/>
    <property type="molecule type" value="Genomic_DNA"/>
</dbReference>
<reference evidence="2 3" key="1">
    <citation type="journal article" date="2019" name="Environ. Microbiol.">
        <title>Species interactions and distinct microbial communities in high Arctic permafrost affected cryosols are associated with the CH4 and CO2 gas fluxes.</title>
        <authorList>
            <person name="Altshuler I."/>
            <person name="Hamel J."/>
            <person name="Turney S."/>
            <person name="Magnuson E."/>
            <person name="Levesque R."/>
            <person name="Greer C."/>
            <person name="Whyte L.G."/>
        </authorList>
    </citation>
    <scope>NUCLEOTIDE SEQUENCE [LARGE SCALE GENOMIC DNA]</scope>
    <source>
        <strain evidence="2 3">S13Y</strain>
    </source>
</reference>
<dbReference type="GO" id="GO:0016491">
    <property type="term" value="F:oxidoreductase activity"/>
    <property type="evidence" value="ECO:0007669"/>
    <property type="project" value="InterPro"/>
</dbReference>
<dbReference type="AlphaFoldDB" id="A0A502CCT6"/>
<dbReference type="InterPro" id="IPR018713">
    <property type="entry name" value="MPAB/Lcp_cat_dom"/>
</dbReference>
<dbReference type="RefSeq" id="WP_140649985.1">
    <property type="nucleotide sequence ID" value="NZ_RCZO01000002.1"/>
</dbReference>
<dbReference type="Pfam" id="PF09995">
    <property type="entry name" value="MPAB_Lcp_cat"/>
    <property type="match status" value="1"/>
</dbReference>
<evidence type="ECO:0000313" key="3">
    <source>
        <dbReference type="Proteomes" id="UP000319486"/>
    </source>
</evidence>
<protein>
    <submittedName>
        <fullName evidence="2">DUF2236 domain-containing protein</fullName>
    </submittedName>
</protein>
<comment type="caution">
    <text evidence="2">The sequence shown here is derived from an EMBL/GenBank/DDBJ whole genome shotgun (WGS) entry which is preliminary data.</text>
</comment>
<feature type="domain" description="ER-bound oxygenase mpaB/mpaB'/Rubber oxygenase catalytic" evidence="1">
    <location>
        <begin position="58"/>
        <end position="280"/>
    </location>
</feature>
<accession>A0A502CCT6</accession>
<name>A0A502CCT6_9GAMM</name>
<proteinExistence type="predicted"/>
<keyword evidence="3" id="KW-1185">Reference proteome</keyword>
<organism evidence="2 3">
    <name type="scientific">Rhodanobacter glycinis</name>
    <dbReference type="NCBI Taxonomy" id="582702"/>
    <lineage>
        <taxon>Bacteria</taxon>
        <taxon>Pseudomonadati</taxon>
        <taxon>Pseudomonadota</taxon>
        <taxon>Gammaproteobacteria</taxon>
        <taxon>Lysobacterales</taxon>
        <taxon>Rhodanobacteraceae</taxon>
        <taxon>Rhodanobacter</taxon>
    </lineage>
</organism>
<dbReference type="Proteomes" id="UP000319486">
    <property type="component" value="Unassembled WGS sequence"/>
</dbReference>
<gene>
    <name evidence="2" type="ORF">EAH88_05745</name>
</gene>
<dbReference type="PANTHER" id="PTHR36151:SF3">
    <property type="entry name" value="ER-BOUND OXYGENASE MPAB_MPAB'_RUBBER OXYGENASE CATALYTIC DOMAIN-CONTAINING PROTEIN"/>
    <property type="match status" value="1"/>
</dbReference>